<evidence type="ECO:0000256" key="9">
    <source>
        <dbReference type="ARBA" id="ARBA00022833"/>
    </source>
</evidence>
<reference evidence="13" key="1">
    <citation type="submission" date="2022-04" db="EMBL/GenBank/DDBJ databases">
        <title>Desulfatitalea alkaliphila sp. nov., a novel anaerobic sulfate-reducing bacterium isolated from terrestrial mud volcano, Taman Peninsula, Russia.</title>
        <authorList>
            <person name="Khomyakova M.A."/>
            <person name="Merkel A.Y."/>
            <person name="Slobodkin A.I."/>
        </authorList>
    </citation>
    <scope>NUCLEOTIDE SEQUENCE</scope>
    <source>
        <strain evidence="13">M08but</strain>
    </source>
</reference>
<dbReference type="HAMAP" id="MF_00388">
    <property type="entry name" value="LpxC"/>
    <property type="match status" value="1"/>
</dbReference>
<evidence type="ECO:0000313" key="13">
    <source>
        <dbReference type="EMBL" id="MCJ8500944.1"/>
    </source>
</evidence>
<dbReference type="InterPro" id="IPR004463">
    <property type="entry name" value="UDP-acyl_GlcNac_deAcase"/>
</dbReference>
<dbReference type="GO" id="GO:0046872">
    <property type="term" value="F:metal ion binding"/>
    <property type="evidence" value="ECO:0007669"/>
    <property type="project" value="UniProtKB-KW"/>
</dbReference>
<comment type="caution">
    <text evidence="13">The sequence shown here is derived from an EMBL/GenBank/DDBJ whole genome shotgun (WGS) entry which is preliminary data.</text>
</comment>
<keyword evidence="10 12" id="KW-0443">Lipid metabolism</keyword>
<comment type="pathway">
    <text evidence="3 12">Glycolipid biosynthesis; lipid IV(A) biosynthesis; lipid IV(A) from (3R)-3-hydroxytetradecanoyl-[acyl-carrier-protein] and UDP-N-acetyl-alpha-D-glucosamine: step 2/6.</text>
</comment>
<keyword evidence="5 12" id="KW-0444">Lipid biosynthesis</keyword>
<dbReference type="SUPFAM" id="SSF54211">
    <property type="entry name" value="Ribosomal protein S5 domain 2-like"/>
    <property type="match status" value="2"/>
</dbReference>
<dbReference type="Pfam" id="PF03331">
    <property type="entry name" value="LpxC"/>
    <property type="match status" value="1"/>
</dbReference>
<evidence type="ECO:0000256" key="4">
    <source>
        <dbReference type="ARBA" id="ARBA00012745"/>
    </source>
</evidence>
<accession>A0AA41R1T1</accession>
<evidence type="ECO:0000256" key="11">
    <source>
        <dbReference type="ARBA" id="ARBA00024535"/>
    </source>
</evidence>
<comment type="cofactor">
    <cofactor evidence="1 12">
        <name>Zn(2+)</name>
        <dbReference type="ChEBI" id="CHEBI:29105"/>
    </cofactor>
</comment>
<dbReference type="PANTHER" id="PTHR33694:SF1">
    <property type="entry name" value="UDP-3-O-ACYL-N-ACETYLGLUCOSAMINE DEACETYLASE 1, MITOCHONDRIAL-RELATED"/>
    <property type="match status" value="1"/>
</dbReference>
<dbReference type="NCBIfam" id="TIGR00325">
    <property type="entry name" value="lpxC"/>
    <property type="match status" value="1"/>
</dbReference>
<organism evidence="13 14">
    <name type="scientific">Desulfatitalea alkaliphila</name>
    <dbReference type="NCBI Taxonomy" id="2929485"/>
    <lineage>
        <taxon>Bacteria</taxon>
        <taxon>Pseudomonadati</taxon>
        <taxon>Thermodesulfobacteriota</taxon>
        <taxon>Desulfobacteria</taxon>
        <taxon>Desulfobacterales</taxon>
        <taxon>Desulfosarcinaceae</taxon>
        <taxon>Desulfatitalea</taxon>
    </lineage>
</organism>
<feature type="binding site" evidence="12">
    <location>
        <position position="81"/>
    </location>
    <ligand>
        <name>Zn(2+)</name>
        <dbReference type="ChEBI" id="CHEBI:29105"/>
    </ligand>
</feature>
<sequence length="302" mass="32850">MTKELMQKTIGREVACSGIGVHSGRPVRLCVKPAPENHGIKFARTDLPGQPPIPARFNRVVDTSLATVIGSDGFIVSTIEHLMAALSGLGIDNALVEVDAHELPIMDGSAGPFVALLQSAGVVDQDAPRFYLIIEHPLELEEENKFVGIYPASHYRITCTIEYAHPLIGNQTKDVVITPGHFAKQIAGARTFGFLHEVEYMQKYGLAQGGSLDNAVVIDGDRVLNEGGLRYADEFVRHKLLDCVGDFSLLGLPLIGHVVTKRSGHAFNHSLLEKIFLEKGAWRTSTLEQSPSRSAPLKQLAN</sequence>
<keyword evidence="8 12" id="KW-0378">Hydrolase</keyword>
<protein>
    <recommendedName>
        <fullName evidence="4 12">UDP-3-O-acyl-N-acetylglucosamine deacetylase</fullName>
        <shortName evidence="12">UDP-3-O-acyl-GlcNAc deacetylase</shortName>
        <ecNumber evidence="4 12">3.5.1.108</ecNumber>
    </recommendedName>
    <alternativeName>
        <fullName evidence="12">UDP-3-O-[R-3-hydroxymyristoyl]-N-acetylglucosamine deacetylase</fullName>
    </alternativeName>
</protein>
<feature type="binding site" evidence="12">
    <location>
        <position position="238"/>
    </location>
    <ligand>
        <name>Zn(2+)</name>
        <dbReference type="ChEBI" id="CHEBI:29105"/>
    </ligand>
</feature>
<dbReference type="Gene3D" id="3.30.230.20">
    <property type="entry name" value="lpxc deacetylase, domain 1"/>
    <property type="match status" value="1"/>
</dbReference>
<dbReference type="EMBL" id="JALJRB010000009">
    <property type="protein sequence ID" value="MCJ8500944.1"/>
    <property type="molecule type" value="Genomic_DNA"/>
</dbReference>
<feature type="active site" description="Proton donor" evidence="12">
    <location>
        <position position="265"/>
    </location>
</feature>
<evidence type="ECO:0000313" key="14">
    <source>
        <dbReference type="Proteomes" id="UP001165427"/>
    </source>
</evidence>
<evidence type="ECO:0000256" key="5">
    <source>
        <dbReference type="ARBA" id="ARBA00022516"/>
    </source>
</evidence>
<dbReference type="InterPro" id="IPR011334">
    <property type="entry name" value="UDP-acyl_GlcNac_deAcase_C"/>
</dbReference>
<gene>
    <name evidence="12 13" type="primary">lpxC</name>
    <name evidence="13" type="ORF">MRX98_10205</name>
</gene>
<dbReference type="InterPro" id="IPR015870">
    <property type="entry name" value="UDP-acyl_N-AcGlcN_deAcase_N"/>
</dbReference>
<dbReference type="PANTHER" id="PTHR33694">
    <property type="entry name" value="UDP-3-O-ACYL-N-ACETYLGLUCOSAMINE DEACETYLASE 1, MITOCHONDRIAL-RELATED"/>
    <property type="match status" value="1"/>
</dbReference>
<keyword evidence="6 12" id="KW-0441">Lipid A biosynthesis</keyword>
<name>A0AA41R1T1_9BACT</name>
<dbReference type="Gene3D" id="3.30.1700.10">
    <property type="entry name" value="lpxc deacetylase, domain 2"/>
    <property type="match status" value="1"/>
</dbReference>
<keyword evidence="9 12" id="KW-0862">Zinc</keyword>
<dbReference type="InterPro" id="IPR020568">
    <property type="entry name" value="Ribosomal_Su5_D2-typ_SF"/>
</dbReference>
<dbReference type="AlphaFoldDB" id="A0AA41R1T1"/>
<evidence type="ECO:0000256" key="6">
    <source>
        <dbReference type="ARBA" id="ARBA00022556"/>
    </source>
</evidence>
<comment type="catalytic activity">
    <reaction evidence="11 12">
        <text>a UDP-3-O-[(3R)-3-hydroxyacyl]-N-acetyl-alpha-D-glucosamine + H2O = a UDP-3-O-[(3R)-3-hydroxyacyl]-alpha-D-glucosamine + acetate</text>
        <dbReference type="Rhea" id="RHEA:67816"/>
        <dbReference type="ChEBI" id="CHEBI:15377"/>
        <dbReference type="ChEBI" id="CHEBI:30089"/>
        <dbReference type="ChEBI" id="CHEBI:137740"/>
        <dbReference type="ChEBI" id="CHEBI:173225"/>
        <dbReference type="EC" id="3.5.1.108"/>
    </reaction>
</comment>
<evidence type="ECO:0000256" key="7">
    <source>
        <dbReference type="ARBA" id="ARBA00022723"/>
    </source>
</evidence>
<dbReference type="RefSeq" id="WP_246906831.1">
    <property type="nucleotide sequence ID" value="NZ_JALJRB010000009.1"/>
</dbReference>
<evidence type="ECO:0000256" key="2">
    <source>
        <dbReference type="ARBA" id="ARBA00002923"/>
    </source>
</evidence>
<evidence type="ECO:0000256" key="8">
    <source>
        <dbReference type="ARBA" id="ARBA00022801"/>
    </source>
</evidence>
<proteinExistence type="inferred from homology"/>
<keyword evidence="7 12" id="KW-0479">Metal-binding</keyword>
<keyword evidence="14" id="KW-1185">Reference proteome</keyword>
<dbReference type="Proteomes" id="UP001165427">
    <property type="component" value="Unassembled WGS sequence"/>
</dbReference>
<evidence type="ECO:0000256" key="1">
    <source>
        <dbReference type="ARBA" id="ARBA00001947"/>
    </source>
</evidence>
<evidence type="ECO:0000256" key="3">
    <source>
        <dbReference type="ARBA" id="ARBA00005002"/>
    </source>
</evidence>
<evidence type="ECO:0000256" key="10">
    <source>
        <dbReference type="ARBA" id="ARBA00023098"/>
    </source>
</evidence>
<dbReference type="GO" id="GO:0103117">
    <property type="term" value="F:UDP-3-O-acyl-N-acetylglucosamine deacetylase activity"/>
    <property type="evidence" value="ECO:0007669"/>
    <property type="project" value="UniProtKB-UniRule"/>
</dbReference>
<dbReference type="GO" id="GO:0016020">
    <property type="term" value="C:membrane"/>
    <property type="evidence" value="ECO:0007669"/>
    <property type="project" value="GOC"/>
</dbReference>
<dbReference type="GO" id="GO:0009245">
    <property type="term" value="P:lipid A biosynthetic process"/>
    <property type="evidence" value="ECO:0007669"/>
    <property type="project" value="UniProtKB-UniRule"/>
</dbReference>
<comment type="function">
    <text evidence="2 12">Catalyzes the hydrolysis of UDP-3-O-myristoyl-N-acetylglucosamine to form UDP-3-O-myristoylglucosamine and acetate, the committed step in lipid A biosynthesis.</text>
</comment>
<comment type="similarity">
    <text evidence="12">Belongs to the LpxC family.</text>
</comment>
<feature type="binding site" evidence="12">
    <location>
        <position position="242"/>
    </location>
    <ligand>
        <name>Zn(2+)</name>
        <dbReference type="ChEBI" id="CHEBI:29105"/>
    </ligand>
</feature>
<dbReference type="EC" id="3.5.1.108" evidence="4 12"/>
<evidence type="ECO:0000256" key="12">
    <source>
        <dbReference type="HAMAP-Rule" id="MF_00388"/>
    </source>
</evidence>